<organism evidence="9 10">
    <name type="scientific">Zizania palustris</name>
    <name type="common">Northern wild rice</name>
    <dbReference type="NCBI Taxonomy" id="103762"/>
    <lineage>
        <taxon>Eukaryota</taxon>
        <taxon>Viridiplantae</taxon>
        <taxon>Streptophyta</taxon>
        <taxon>Embryophyta</taxon>
        <taxon>Tracheophyta</taxon>
        <taxon>Spermatophyta</taxon>
        <taxon>Magnoliopsida</taxon>
        <taxon>Liliopsida</taxon>
        <taxon>Poales</taxon>
        <taxon>Poaceae</taxon>
        <taxon>BOP clade</taxon>
        <taxon>Oryzoideae</taxon>
        <taxon>Oryzeae</taxon>
        <taxon>Zizaniinae</taxon>
        <taxon>Zizania</taxon>
    </lineage>
</organism>
<keyword evidence="6" id="KW-0206">Cytoskeleton</keyword>
<comment type="caution">
    <text evidence="9">The sequence shown here is derived from an EMBL/GenBank/DDBJ whole genome shotgun (WGS) entry which is preliminary data.</text>
</comment>
<dbReference type="PANTHER" id="PTHR19961">
    <property type="entry name" value="FIMBRIN/PLASTIN"/>
    <property type="match status" value="1"/>
</dbReference>
<evidence type="ECO:0000256" key="1">
    <source>
        <dbReference type="ARBA" id="ARBA00004245"/>
    </source>
</evidence>
<evidence type="ECO:0000256" key="4">
    <source>
        <dbReference type="ARBA" id="ARBA00022737"/>
    </source>
</evidence>
<protein>
    <recommendedName>
        <fullName evidence="8">Calponin-homology (CH) domain-containing protein</fullName>
    </recommendedName>
</protein>
<evidence type="ECO:0000313" key="10">
    <source>
        <dbReference type="Proteomes" id="UP000729402"/>
    </source>
</evidence>
<reference evidence="9" key="1">
    <citation type="journal article" date="2021" name="bioRxiv">
        <title>Whole Genome Assembly and Annotation of Northern Wild Rice, Zizania palustris L., Supports a Whole Genome Duplication in the Zizania Genus.</title>
        <authorList>
            <person name="Haas M."/>
            <person name="Kono T."/>
            <person name="Macchietto M."/>
            <person name="Millas R."/>
            <person name="McGilp L."/>
            <person name="Shao M."/>
            <person name="Duquette J."/>
            <person name="Hirsch C.N."/>
            <person name="Kimball J."/>
        </authorList>
    </citation>
    <scope>NUCLEOTIDE SEQUENCE</scope>
    <source>
        <tissue evidence="9">Fresh leaf tissue</tissue>
    </source>
</reference>
<dbReference type="InterPro" id="IPR039959">
    <property type="entry name" value="Fimbrin/Plastin"/>
</dbReference>
<keyword evidence="4" id="KW-0677">Repeat</keyword>
<feature type="domain" description="Calponin-homology (CH)" evidence="8">
    <location>
        <begin position="455"/>
        <end position="559"/>
    </location>
</feature>
<dbReference type="GO" id="GO:0051639">
    <property type="term" value="P:actin filament network formation"/>
    <property type="evidence" value="ECO:0007669"/>
    <property type="project" value="TreeGrafter"/>
</dbReference>
<evidence type="ECO:0000256" key="5">
    <source>
        <dbReference type="ARBA" id="ARBA00023203"/>
    </source>
</evidence>
<feature type="domain" description="Calponin-homology (CH)" evidence="8">
    <location>
        <begin position="310"/>
        <end position="427"/>
    </location>
</feature>
<keyword evidence="5" id="KW-0009">Actin-binding</keyword>
<proteinExistence type="predicted"/>
<comment type="subcellular location">
    <subcellularLocation>
        <location evidence="1">Cytoplasm</location>
        <location evidence="1">Cytoskeleton</location>
    </subcellularLocation>
</comment>
<dbReference type="GO" id="GO:0051017">
    <property type="term" value="P:actin filament bundle assembly"/>
    <property type="evidence" value="ECO:0007669"/>
    <property type="project" value="InterPro"/>
</dbReference>
<dbReference type="FunFam" id="1.10.418.10:FF:000034">
    <property type="entry name" value="Fimbrin-2 like"/>
    <property type="match status" value="1"/>
</dbReference>
<dbReference type="PROSITE" id="PS50021">
    <property type="entry name" value="CH"/>
    <property type="match status" value="4"/>
</dbReference>
<dbReference type="FunFam" id="1.10.418.10:FF:000031">
    <property type="entry name" value="Fimbrin-2 like"/>
    <property type="match status" value="1"/>
</dbReference>
<dbReference type="Proteomes" id="UP000729402">
    <property type="component" value="Unassembled WGS sequence"/>
</dbReference>
<dbReference type="FunFam" id="1.10.418.10:FF:000041">
    <property type="entry name" value="Fimbrin-2 isoform A"/>
    <property type="match status" value="1"/>
</dbReference>
<feature type="domain" description="Calponin-homology (CH)" evidence="8">
    <location>
        <begin position="581"/>
        <end position="687"/>
    </location>
</feature>
<dbReference type="Pfam" id="PF00307">
    <property type="entry name" value="CH"/>
    <property type="match status" value="4"/>
</dbReference>
<feature type="region of interest" description="Disordered" evidence="7">
    <location>
        <begin position="816"/>
        <end position="849"/>
    </location>
</feature>
<dbReference type="GO" id="GO:0051015">
    <property type="term" value="F:actin filament binding"/>
    <property type="evidence" value="ECO:0007669"/>
    <property type="project" value="InterPro"/>
</dbReference>
<evidence type="ECO:0000313" key="9">
    <source>
        <dbReference type="EMBL" id="KAG8045109.1"/>
    </source>
</evidence>
<dbReference type="CDD" id="cd21299">
    <property type="entry name" value="CH_AtFIM_like_rpt3"/>
    <property type="match status" value="1"/>
</dbReference>
<keyword evidence="3" id="KW-0963">Cytoplasm</keyword>
<comment type="subunit">
    <text evidence="2">Interacts with F-actin.</text>
</comment>
<feature type="compositionally biased region" description="Low complexity" evidence="7">
    <location>
        <begin position="819"/>
        <end position="849"/>
    </location>
</feature>
<dbReference type="InterPro" id="IPR001715">
    <property type="entry name" value="CH_dom"/>
</dbReference>
<dbReference type="EMBL" id="JAAALK010000290">
    <property type="protein sequence ID" value="KAG8045109.1"/>
    <property type="molecule type" value="Genomic_DNA"/>
</dbReference>
<dbReference type="AlphaFoldDB" id="A0A8J5VI82"/>
<dbReference type="GO" id="GO:0005737">
    <property type="term" value="C:cytoplasm"/>
    <property type="evidence" value="ECO:0007669"/>
    <property type="project" value="TreeGrafter"/>
</dbReference>
<dbReference type="GO" id="GO:0005884">
    <property type="term" value="C:actin filament"/>
    <property type="evidence" value="ECO:0007669"/>
    <property type="project" value="TreeGrafter"/>
</dbReference>
<dbReference type="FunFam" id="1.10.418.10:FF:000080">
    <property type="entry name" value="Fimbrin-2"/>
    <property type="match status" value="1"/>
</dbReference>
<dbReference type="InterPro" id="IPR001589">
    <property type="entry name" value="Actinin_actin-bd_CS"/>
</dbReference>
<dbReference type="OrthoDB" id="431378at2759"/>
<evidence type="ECO:0000259" key="8">
    <source>
        <dbReference type="PROSITE" id="PS50021"/>
    </source>
</evidence>
<sequence>MTTFVPTVEDMQAFTDLQQVVANLRAYLGLAPVASTLSSFPHGTTGVPVEFLFWLVRLKLGCMCSVGVQLFKHLLEQFALTLDLMMFLIIPIDLYHFHNFTRSHLFADWNFSDKAFIHSSKREREAAATLGCWLRSAPPNVPCRPAGLLFRRCEWGGLDGLVVVSDPYLQRRFSQADLRALQAQYAGLRDASPSGRLRLRDLPAALSGLGVGGAGKGNAEKENSAPGAGAQLTEEEWASVLKAVPCTDDRPQRGVSFELFLRVYSEMQLRLKGADAGKKAGGGSGIARSSSSAAAFLTAATTTLLHTISESEKASYVGHINAYLAEDPFLKNALPIDPATEHIFHLTKDGVLLCKLINLAVPGTIDERAINTKKLLNLWEKNENHTLCLNSAKAIGCTVVNIGTQDLAEGRPHLILGLISQIIKIQLLADVNLKSTPQLVELVEDSKEMEELMSLSPEKILLRWMNFQLKKGGFQKTVTNFSSDIKDSEAYACLLNVLAPECSTKPSPMSVKDLIHRARLVLEHADRMGCKRYLTSKDIVDGSPNLNLAFVAHIFQKRNGLSKQMKQVSFIDGLSDDAQVSREERSFRLWINSLGISSYINNVFEDLRNGWVLLEVIDKIAPGSVNWKMANRPPIKLLFRKVENCNQVLKIGKELRFSLVNIAGNDIVQGNKKLILAFLWQLMRYNILQLLRNLRFHSNGKEITDNDILIWANKKVKDSGKHSQMESFKDRSLSSGIFFLNLLGAVEPRVVNLSLVTKGEKDEEKQMNASYIISVARKLGCSIFLLPEDILEVNQKMMLTLTASIMYWHLKRPTSYSLDSENGSSCEASSTSASDDSASESSFDDSGAT</sequence>
<gene>
    <name evidence="9" type="ORF">GUJ93_ZPchr0008g14063</name>
</gene>
<reference evidence="9" key="2">
    <citation type="submission" date="2021-02" db="EMBL/GenBank/DDBJ databases">
        <authorList>
            <person name="Kimball J.A."/>
            <person name="Haas M.W."/>
            <person name="Macchietto M."/>
            <person name="Kono T."/>
            <person name="Duquette J."/>
            <person name="Shao M."/>
        </authorList>
    </citation>
    <scope>NUCLEOTIDE SEQUENCE</scope>
    <source>
        <tissue evidence="9">Fresh leaf tissue</tissue>
    </source>
</reference>
<dbReference type="PANTHER" id="PTHR19961:SF18">
    <property type="entry name" value="FI19014P1"/>
    <property type="match status" value="1"/>
</dbReference>
<evidence type="ECO:0000256" key="2">
    <source>
        <dbReference type="ARBA" id="ARBA00011385"/>
    </source>
</evidence>
<feature type="domain" description="Calponin-homology (CH)" evidence="8">
    <location>
        <begin position="702"/>
        <end position="810"/>
    </location>
</feature>
<dbReference type="EMBL" id="JAAALK010000290">
    <property type="protein sequence ID" value="KAG8045110.1"/>
    <property type="molecule type" value="Genomic_DNA"/>
</dbReference>
<accession>A0A8J5VI82</accession>
<evidence type="ECO:0000256" key="6">
    <source>
        <dbReference type="ARBA" id="ARBA00023212"/>
    </source>
</evidence>
<dbReference type="SMART" id="SM00033">
    <property type="entry name" value="CH"/>
    <property type="match status" value="4"/>
</dbReference>
<dbReference type="GO" id="GO:0032432">
    <property type="term" value="C:actin filament bundle"/>
    <property type="evidence" value="ECO:0007669"/>
    <property type="project" value="TreeGrafter"/>
</dbReference>
<evidence type="ECO:0000256" key="3">
    <source>
        <dbReference type="ARBA" id="ARBA00022490"/>
    </source>
</evidence>
<evidence type="ECO:0000256" key="7">
    <source>
        <dbReference type="SAM" id="MobiDB-lite"/>
    </source>
</evidence>
<keyword evidence="10" id="KW-1185">Reference proteome</keyword>
<dbReference type="PROSITE" id="PS00020">
    <property type="entry name" value="ACTININ_2"/>
    <property type="match status" value="1"/>
</dbReference>
<name>A0A8J5VI82_ZIZPA</name>